<dbReference type="InterPro" id="IPR002156">
    <property type="entry name" value="RNaseH_domain"/>
</dbReference>
<accession>A0A4C1WWX7</accession>
<dbReference type="OrthoDB" id="411823at2759"/>
<dbReference type="InterPro" id="IPR036397">
    <property type="entry name" value="RNaseH_sf"/>
</dbReference>
<comment type="caution">
    <text evidence="2">The sequence shown here is derived from an EMBL/GenBank/DDBJ whole genome shotgun (WGS) entry which is preliminary data.</text>
</comment>
<dbReference type="GO" id="GO:0004523">
    <property type="term" value="F:RNA-DNA hybrid ribonuclease activity"/>
    <property type="evidence" value="ECO:0007669"/>
    <property type="project" value="InterPro"/>
</dbReference>
<dbReference type="InterPro" id="IPR012337">
    <property type="entry name" value="RNaseH-like_sf"/>
</dbReference>
<feature type="domain" description="RNase H type-1" evidence="1">
    <location>
        <begin position="10"/>
        <end position="142"/>
    </location>
</feature>
<dbReference type="EMBL" id="BGZK01000651">
    <property type="protein sequence ID" value="GBP54617.1"/>
    <property type="molecule type" value="Genomic_DNA"/>
</dbReference>
<dbReference type="Gene3D" id="3.30.420.10">
    <property type="entry name" value="Ribonuclease H-like superfamily/Ribonuclease H"/>
    <property type="match status" value="1"/>
</dbReference>
<dbReference type="AlphaFoldDB" id="A0A4C1WWX7"/>
<dbReference type="CDD" id="cd09276">
    <property type="entry name" value="Rnase_HI_RT_non_LTR"/>
    <property type="match status" value="1"/>
</dbReference>
<protein>
    <recommendedName>
        <fullName evidence="1">RNase H type-1 domain-containing protein</fullName>
    </recommendedName>
</protein>
<sequence length="317" mass="35723">MDSQTLDRLTVIGPHIYTDGSRIESKAGATFTEWRYGEETWFSTLRLDPFCTVFQAEMIALRRTIQTVKKGKDGLVNVFSDPRSVLEVLTGPVIYHPLAHEARRDISEIVGEGRVVRLFKIRAHVGIADNERADELARRAALTKKTAAGNDKFPLSYGKKRWSGRKEIDASQAERLGRSCLSLYCSVLSLTCSAQAERDNESYFFLLVTSRRETHRIQGLVYLFTLQGSGQAPLWYTTEKITVPKAWFTGSTCLALASSLEYILEVFLFYLWGSSSSQNLFLLWPGAEPAAWRRRGGAVTQQERSLPASRRAVITRD</sequence>
<proteinExistence type="predicted"/>
<dbReference type="PROSITE" id="PS50879">
    <property type="entry name" value="RNASE_H_1"/>
    <property type="match status" value="1"/>
</dbReference>
<evidence type="ECO:0000313" key="2">
    <source>
        <dbReference type="EMBL" id="GBP54617.1"/>
    </source>
</evidence>
<dbReference type="GO" id="GO:0003676">
    <property type="term" value="F:nucleic acid binding"/>
    <property type="evidence" value="ECO:0007669"/>
    <property type="project" value="InterPro"/>
</dbReference>
<keyword evidence="3" id="KW-1185">Reference proteome</keyword>
<evidence type="ECO:0000313" key="3">
    <source>
        <dbReference type="Proteomes" id="UP000299102"/>
    </source>
</evidence>
<gene>
    <name evidence="2" type="ORF">EVAR_35879_1</name>
</gene>
<dbReference type="Proteomes" id="UP000299102">
    <property type="component" value="Unassembled WGS sequence"/>
</dbReference>
<evidence type="ECO:0000259" key="1">
    <source>
        <dbReference type="PROSITE" id="PS50879"/>
    </source>
</evidence>
<dbReference type="SUPFAM" id="SSF53098">
    <property type="entry name" value="Ribonuclease H-like"/>
    <property type="match status" value="1"/>
</dbReference>
<organism evidence="2 3">
    <name type="scientific">Eumeta variegata</name>
    <name type="common">Bagworm moth</name>
    <name type="synonym">Eumeta japonica</name>
    <dbReference type="NCBI Taxonomy" id="151549"/>
    <lineage>
        <taxon>Eukaryota</taxon>
        <taxon>Metazoa</taxon>
        <taxon>Ecdysozoa</taxon>
        <taxon>Arthropoda</taxon>
        <taxon>Hexapoda</taxon>
        <taxon>Insecta</taxon>
        <taxon>Pterygota</taxon>
        <taxon>Neoptera</taxon>
        <taxon>Endopterygota</taxon>
        <taxon>Lepidoptera</taxon>
        <taxon>Glossata</taxon>
        <taxon>Ditrysia</taxon>
        <taxon>Tineoidea</taxon>
        <taxon>Psychidae</taxon>
        <taxon>Oiketicinae</taxon>
        <taxon>Eumeta</taxon>
    </lineage>
</organism>
<reference evidence="2 3" key="1">
    <citation type="journal article" date="2019" name="Commun. Biol.">
        <title>The bagworm genome reveals a unique fibroin gene that provides high tensile strength.</title>
        <authorList>
            <person name="Kono N."/>
            <person name="Nakamura H."/>
            <person name="Ohtoshi R."/>
            <person name="Tomita M."/>
            <person name="Numata K."/>
            <person name="Arakawa K."/>
        </authorList>
    </citation>
    <scope>NUCLEOTIDE SEQUENCE [LARGE SCALE GENOMIC DNA]</scope>
</reference>
<name>A0A4C1WWX7_EUMVA</name>
<dbReference type="Pfam" id="PF00075">
    <property type="entry name" value="RNase_H"/>
    <property type="match status" value="1"/>
</dbReference>